<keyword evidence="1" id="KW-0812">Transmembrane</keyword>
<accession>A0ABQ5IAA9</accession>
<keyword evidence="1" id="KW-1133">Transmembrane helix</keyword>
<keyword evidence="1" id="KW-0472">Membrane</keyword>
<feature type="transmembrane region" description="Helical" evidence="1">
    <location>
        <begin position="93"/>
        <end position="113"/>
    </location>
</feature>
<feature type="transmembrane region" description="Helical" evidence="1">
    <location>
        <begin position="40"/>
        <end position="59"/>
    </location>
</feature>
<comment type="caution">
    <text evidence="2">The sequence shown here is derived from an EMBL/GenBank/DDBJ whole genome shotgun (WGS) entry which is preliminary data.</text>
</comment>
<evidence type="ECO:0000313" key="3">
    <source>
        <dbReference type="Proteomes" id="UP001151760"/>
    </source>
</evidence>
<dbReference type="EMBL" id="BQNB010020540">
    <property type="protein sequence ID" value="GJT97083.1"/>
    <property type="molecule type" value="Genomic_DNA"/>
</dbReference>
<reference evidence="2" key="1">
    <citation type="journal article" date="2022" name="Int. J. Mol. Sci.">
        <title>Draft Genome of Tanacetum Coccineum: Genomic Comparison of Closely Related Tanacetum-Family Plants.</title>
        <authorList>
            <person name="Yamashiro T."/>
            <person name="Shiraishi A."/>
            <person name="Nakayama K."/>
            <person name="Satake H."/>
        </authorList>
    </citation>
    <scope>NUCLEOTIDE SEQUENCE</scope>
</reference>
<proteinExistence type="predicted"/>
<organism evidence="2 3">
    <name type="scientific">Tanacetum coccineum</name>
    <dbReference type="NCBI Taxonomy" id="301880"/>
    <lineage>
        <taxon>Eukaryota</taxon>
        <taxon>Viridiplantae</taxon>
        <taxon>Streptophyta</taxon>
        <taxon>Embryophyta</taxon>
        <taxon>Tracheophyta</taxon>
        <taxon>Spermatophyta</taxon>
        <taxon>Magnoliopsida</taxon>
        <taxon>eudicotyledons</taxon>
        <taxon>Gunneridae</taxon>
        <taxon>Pentapetalae</taxon>
        <taxon>asterids</taxon>
        <taxon>campanulids</taxon>
        <taxon>Asterales</taxon>
        <taxon>Asteraceae</taxon>
        <taxon>Asteroideae</taxon>
        <taxon>Anthemideae</taxon>
        <taxon>Anthemidinae</taxon>
        <taxon>Tanacetum</taxon>
    </lineage>
</organism>
<protein>
    <submittedName>
        <fullName evidence="2">Uncharacterized protein</fullName>
    </submittedName>
</protein>
<keyword evidence="3" id="KW-1185">Reference proteome</keyword>
<feature type="transmembrane region" description="Helical" evidence="1">
    <location>
        <begin position="65"/>
        <end position="86"/>
    </location>
</feature>
<dbReference type="Proteomes" id="UP001151760">
    <property type="component" value="Unassembled WGS sequence"/>
</dbReference>
<evidence type="ECO:0000256" key="1">
    <source>
        <dbReference type="SAM" id="Phobius"/>
    </source>
</evidence>
<reference evidence="2" key="2">
    <citation type="submission" date="2022-01" db="EMBL/GenBank/DDBJ databases">
        <authorList>
            <person name="Yamashiro T."/>
            <person name="Shiraishi A."/>
            <person name="Satake H."/>
            <person name="Nakayama K."/>
        </authorList>
    </citation>
    <scope>NUCLEOTIDE SEQUENCE</scope>
</reference>
<sequence length="128" mass="14686">MISWLVPQDRGNWKKGFGVGLWVVMDWGGGIVWMDGRAGLCGIGWFLDTFFGFGVFFVAFDDWWMLVGCFLVWIDGGFGWIGLVGLDLGGLGWWWFMFGIGWMDWDLVDLWIMDGLLMWGDKELIQLA</sequence>
<gene>
    <name evidence="2" type="ORF">Tco_1092601</name>
</gene>
<evidence type="ECO:0000313" key="2">
    <source>
        <dbReference type="EMBL" id="GJT97083.1"/>
    </source>
</evidence>
<name>A0ABQ5IAA9_9ASTR</name>